<evidence type="ECO:0000313" key="2">
    <source>
        <dbReference type="EMBL" id="RHJ18295.1"/>
    </source>
</evidence>
<dbReference type="SUPFAM" id="SSF89095">
    <property type="entry name" value="GatB/YqeY motif"/>
    <property type="match status" value="1"/>
</dbReference>
<reference evidence="2 4" key="2">
    <citation type="submission" date="2018-08" db="EMBL/GenBank/DDBJ databases">
        <title>A genome reference for cultivated species of the human gut microbiota.</title>
        <authorList>
            <person name="Zou Y."/>
            <person name="Xue W."/>
            <person name="Luo G."/>
        </authorList>
    </citation>
    <scope>NUCLEOTIDE SEQUENCE [LARGE SCALE GENOMIC DNA]</scope>
    <source>
        <strain evidence="2 4">AM12-20</strain>
    </source>
</reference>
<proteinExistence type="predicted"/>
<dbReference type="eggNOG" id="COG1610">
    <property type="taxonomic scope" value="Bacteria"/>
</dbReference>
<dbReference type="PANTHER" id="PTHR28055">
    <property type="entry name" value="ALTERED INHERITANCE OF MITOCHONDRIA PROTEIN 41, MITOCHONDRIAL"/>
    <property type="match status" value="1"/>
</dbReference>
<dbReference type="GO" id="GO:0016884">
    <property type="term" value="F:carbon-nitrogen ligase activity, with glutamine as amido-N-donor"/>
    <property type="evidence" value="ECO:0007669"/>
    <property type="project" value="InterPro"/>
</dbReference>
<name>A0A076JIK4_BIFAD</name>
<dbReference type="RefSeq" id="WP_038444606.1">
    <property type="nucleotide sequence ID" value="NZ_CP007443.1"/>
</dbReference>
<dbReference type="EMBL" id="CP028341">
    <property type="protein sequence ID" value="AVT45523.1"/>
    <property type="molecule type" value="Genomic_DNA"/>
</dbReference>
<dbReference type="Proteomes" id="UP000241454">
    <property type="component" value="Chromosome"/>
</dbReference>
<dbReference type="AlphaFoldDB" id="A0A076JIK4"/>
<protein>
    <submittedName>
        <fullName evidence="1">Uncharacterized protein</fullName>
    </submittedName>
</protein>
<sequence>MSMKDTLKKAKIAAMKAKDKAKLNPINLTLADIQNLEIANGHEATDEEALKVIQKGVKTRRETAKLYEDKGLADKAAPETAEADFLETFLPAAASDEDYAKAVADAVAEVNPAGPKDMGRVVKAARAALAGKTIDGGKLAGLVKAELNK</sequence>
<evidence type="ECO:0000313" key="1">
    <source>
        <dbReference type="EMBL" id="AVT45523.1"/>
    </source>
</evidence>
<dbReference type="KEGG" id="badl:BADO_1052"/>
<dbReference type="InterPro" id="IPR019004">
    <property type="entry name" value="YqeY/Aim41"/>
</dbReference>
<dbReference type="Gene3D" id="1.10.1510.10">
    <property type="entry name" value="Uncharacterised protein YqeY/AIM41 PF09424, N-terminal domain"/>
    <property type="match status" value="1"/>
</dbReference>
<dbReference type="Pfam" id="PF09424">
    <property type="entry name" value="YqeY"/>
    <property type="match status" value="1"/>
</dbReference>
<organism evidence="1 3">
    <name type="scientific">Bifidobacterium adolescentis</name>
    <dbReference type="NCBI Taxonomy" id="1680"/>
    <lineage>
        <taxon>Bacteria</taxon>
        <taxon>Bacillati</taxon>
        <taxon>Actinomycetota</taxon>
        <taxon>Actinomycetes</taxon>
        <taxon>Bifidobacteriales</taxon>
        <taxon>Bifidobacteriaceae</taxon>
        <taxon>Bifidobacterium</taxon>
    </lineage>
</organism>
<dbReference type="PANTHER" id="PTHR28055:SF1">
    <property type="entry name" value="ALTERED INHERITANCE OF MITOCHONDRIA PROTEIN 41, MITOCHONDRIAL"/>
    <property type="match status" value="1"/>
</dbReference>
<evidence type="ECO:0000313" key="4">
    <source>
        <dbReference type="Proteomes" id="UP000284589"/>
    </source>
</evidence>
<dbReference type="Gene3D" id="1.10.10.410">
    <property type="match status" value="1"/>
</dbReference>
<dbReference type="EMBL" id="QRLP01000003">
    <property type="protein sequence ID" value="RHJ18295.1"/>
    <property type="molecule type" value="Genomic_DNA"/>
</dbReference>
<reference evidence="1 3" key="1">
    <citation type="submission" date="2018-03" db="EMBL/GenBank/DDBJ databases">
        <authorList>
            <person name="Keele B.F."/>
        </authorList>
    </citation>
    <scope>NUCLEOTIDE SEQUENCE [LARGE SCALE GENOMIC DNA]</scope>
    <source>
        <strain evidence="1 3">1-11</strain>
    </source>
</reference>
<dbReference type="InterPro" id="IPR023168">
    <property type="entry name" value="GatB_Yqey_C_2"/>
</dbReference>
<accession>A0A076JIK4</accession>
<dbReference type="KEGG" id="bado:BBMN23_1142"/>
<gene>
    <name evidence="1" type="ORF">C8077_06130</name>
    <name evidence="2" type="ORF">DW139_06615</name>
</gene>
<dbReference type="InterPro" id="IPR003789">
    <property type="entry name" value="Asn/Gln_tRNA_amidoTrase-B-like"/>
</dbReference>
<evidence type="ECO:0000313" key="3">
    <source>
        <dbReference type="Proteomes" id="UP000241454"/>
    </source>
</evidence>
<dbReference type="InterPro" id="IPR042184">
    <property type="entry name" value="YqeY/Aim41_N"/>
</dbReference>
<dbReference type="Proteomes" id="UP000284589">
    <property type="component" value="Unassembled WGS sequence"/>
</dbReference>